<dbReference type="FunCoup" id="I1LUI0">
    <property type="interactions" value="539"/>
</dbReference>
<feature type="modified residue" description="N6-(pyridoxal phosphate)lysine" evidence="5">
    <location>
        <position position="290"/>
    </location>
</feature>
<reference evidence="7 8" key="1">
    <citation type="journal article" date="2010" name="Nature">
        <title>Genome sequence of the palaeopolyploid soybean.</title>
        <authorList>
            <person name="Schmutz J."/>
            <person name="Cannon S.B."/>
            <person name="Schlueter J."/>
            <person name="Ma J."/>
            <person name="Mitros T."/>
            <person name="Nelson W."/>
            <person name="Hyten D.L."/>
            <person name="Song Q."/>
            <person name="Thelen J.J."/>
            <person name="Cheng J."/>
            <person name="Xu D."/>
            <person name="Hellsten U."/>
            <person name="May G.D."/>
            <person name="Yu Y."/>
            <person name="Sakurai T."/>
            <person name="Umezawa T."/>
            <person name="Bhattacharyya M.K."/>
            <person name="Sandhu D."/>
            <person name="Valliyodan B."/>
            <person name="Lindquist E."/>
            <person name="Peto M."/>
            <person name="Grant D."/>
            <person name="Shu S."/>
            <person name="Goodstein D."/>
            <person name="Barry K."/>
            <person name="Futrell-Griggs M."/>
            <person name="Abernathy B."/>
            <person name="Du J."/>
            <person name="Tian Z."/>
            <person name="Zhu L."/>
            <person name="Gill N."/>
            <person name="Joshi T."/>
            <person name="Libault M."/>
            <person name="Sethuraman A."/>
            <person name="Zhang X.-C."/>
            <person name="Shinozaki K."/>
            <person name="Nguyen H.T."/>
            <person name="Wing R.A."/>
            <person name="Cregan P."/>
            <person name="Specht J."/>
            <person name="Grimwood J."/>
            <person name="Rokhsar D."/>
            <person name="Stacey G."/>
            <person name="Shoemaker R.C."/>
            <person name="Jackson S.A."/>
        </authorList>
    </citation>
    <scope>NUCLEOTIDE SEQUENCE [LARGE SCALE GENOMIC DNA]</scope>
    <source>
        <strain evidence="8">cv. Williams 82</strain>
        <tissue evidence="7">Callus</tissue>
    </source>
</reference>
<dbReference type="GO" id="GO:0006572">
    <property type="term" value="P:L-tyrosine catabolic process"/>
    <property type="evidence" value="ECO:0000318"/>
    <property type="project" value="GO_Central"/>
</dbReference>
<dbReference type="PIRSF" id="PIRSF000517">
    <property type="entry name" value="Tyr_transaminase"/>
    <property type="match status" value="1"/>
</dbReference>
<dbReference type="InterPro" id="IPR004839">
    <property type="entry name" value="Aminotransferase_I/II_large"/>
</dbReference>
<dbReference type="Gramene" id="KRH26969">
    <property type="protein sequence ID" value="KRH26969"/>
    <property type="gene ID" value="GLYMA_12G205900"/>
</dbReference>
<dbReference type="InterPro" id="IPR015421">
    <property type="entry name" value="PyrdxlP-dep_Trfase_major"/>
</dbReference>
<dbReference type="OMA" id="NDFDFCT"/>
<keyword evidence="9" id="KW-1185">Reference proteome</keyword>
<sequence length="457" mass="51193">MKYKYHLSFSIGILSFPYTFFKFTYIGSPNSNTIYWAKRMEDGSEKWNFQGNKKLNASSISVRGVYNMLMERVNNSRDKKPLVPLCRVDPTENPLFRTTPEATDSVSTAVNSYNFNCYPPTVGLPDAKRAIANYLSSDLPYQLSPENVFLTIGGTQAIDIILPALARSDANILLPRPGYPQYDSRASCCLLEVRHFDLLPERGWEVDLDSLESQADENTVAMVLINPSNPCGNVFTYQHLKRVAEIARKLGIFVISDEVYAHVTYGSNPFVPMGVFSSIVPVITIGSLSKRWLVPGWRTGWIATCDPHGIFQKTGVVKSIISYLEITTDPPTFLQAAIPEILGKTKDDFLSKNLNILRETANIFYDLCKEIPCLTCPHKPEGAMCVMVEINFSQIKDIVDDMDFCAKLAEEESVLLLPGVTVGLKNWLRISFAVDTSNLVEGLSRIKAFCLRYAKMP</sequence>
<comment type="similarity">
    <text evidence="2 4">Belongs to the class-I pyridoxal-phosphate-dependent aminotransferase family.</text>
</comment>
<evidence type="ECO:0000256" key="2">
    <source>
        <dbReference type="ARBA" id="ARBA00007441"/>
    </source>
</evidence>
<evidence type="ECO:0000313" key="7">
    <source>
        <dbReference type="EMBL" id="KRH26969.1"/>
    </source>
</evidence>
<dbReference type="GO" id="GO:0030170">
    <property type="term" value="F:pyridoxal phosphate binding"/>
    <property type="evidence" value="ECO:0007669"/>
    <property type="project" value="InterPro"/>
</dbReference>
<dbReference type="ExpressionAtlas" id="I1LUI0">
    <property type="expression patterns" value="baseline and differential"/>
</dbReference>
<comment type="cofactor">
    <cofactor evidence="1 4 5">
        <name>pyridoxal 5'-phosphate</name>
        <dbReference type="ChEBI" id="CHEBI:597326"/>
    </cofactor>
</comment>
<dbReference type="AlphaFoldDB" id="I1LUI0"/>
<evidence type="ECO:0000256" key="5">
    <source>
        <dbReference type="PIRSR" id="PIRSR000517-1"/>
    </source>
</evidence>
<dbReference type="InterPro" id="IPR015422">
    <property type="entry name" value="PyrdxlP-dep_Trfase_small"/>
</dbReference>
<dbReference type="NCBIfam" id="TIGR01265">
    <property type="entry name" value="tyr_nico_aTase"/>
    <property type="match status" value="1"/>
</dbReference>
<dbReference type="EnsemblPlants" id="KRH26969">
    <property type="protein sequence ID" value="KRH26969"/>
    <property type="gene ID" value="GLYMA_12G205900"/>
</dbReference>
<evidence type="ECO:0000313" key="8">
    <source>
        <dbReference type="EnsemblPlants" id="KRH26969"/>
    </source>
</evidence>
<gene>
    <name evidence="8" type="primary">LOC100787587</name>
    <name evidence="7" type="ORF">GLYMA_12G205900</name>
</gene>
<evidence type="ECO:0000256" key="4">
    <source>
        <dbReference type="PIRNR" id="PIRNR000517"/>
    </source>
</evidence>
<dbReference type="InterPro" id="IPR005958">
    <property type="entry name" value="TyrNic_aminoTrfase"/>
</dbReference>
<dbReference type="Gene3D" id="3.40.640.10">
    <property type="entry name" value="Type I PLP-dependent aspartate aminotransferase-like (Major domain)"/>
    <property type="match status" value="1"/>
</dbReference>
<feature type="domain" description="Aminotransferase class I/classII large" evidence="6">
    <location>
        <begin position="98"/>
        <end position="446"/>
    </location>
</feature>
<evidence type="ECO:0000259" key="6">
    <source>
        <dbReference type="Pfam" id="PF00155"/>
    </source>
</evidence>
<dbReference type="HOGENOM" id="CLU_017584_4_2_1"/>
<dbReference type="CDD" id="cd00609">
    <property type="entry name" value="AAT_like"/>
    <property type="match status" value="1"/>
</dbReference>
<proteinExistence type="inferred from homology"/>
<name>I1LUI0_SOYBN</name>
<reference evidence="7" key="3">
    <citation type="submission" date="2018-07" db="EMBL/GenBank/DDBJ databases">
        <title>WGS assembly of Glycine max.</title>
        <authorList>
            <person name="Schmutz J."/>
            <person name="Cannon S."/>
            <person name="Schlueter J."/>
            <person name="Ma J."/>
            <person name="Mitros T."/>
            <person name="Nelson W."/>
            <person name="Hyten D."/>
            <person name="Song Q."/>
            <person name="Thelen J."/>
            <person name="Cheng J."/>
            <person name="Xu D."/>
            <person name="Hellsten U."/>
            <person name="May G."/>
            <person name="Yu Y."/>
            <person name="Sakurai T."/>
            <person name="Umezawa T."/>
            <person name="Bhattacharyya M."/>
            <person name="Sandhu D."/>
            <person name="Valliyodan B."/>
            <person name="Lindquist E."/>
            <person name="Peto M."/>
            <person name="Grant D."/>
            <person name="Shu S."/>
            <person name="Goodstein D."/>
            <person name="Barry K."/>
            <person name="Futrell-Griggs M."/>
            <person name="Abernathy B."/>
            <person name="Du J."/>
            <person name="Tian Z."/>
            <person name="Zhu L."/>
            <person name="Gill N."/>
            <person name="Joshi T."/>
            <person name="Libault M."/>
            <person name="Sethuraman A."/>
            <person name="Zhang X."/>
            <person name="Shinozaki K."/>
            <person name="Nguyen H."/>
            <person name="Wing R."/>
            <person name="Cregan P."/>
            <person name="Specht J."/>
            <person name="Grimwood J."/>
            <person name="Rokhsar D."/>
            <person name="Stacey G."/>
            <person name="Shoemaker R."/>
            <person name="Jackson S."/>
        </authorList>
    </citation>
    <scope>NUCLEOTIDE SEQUENCE</scope>
    <source>
        <tissue evidence="7">Callus</tissue>
    </source>
</reference>
<dbReference type="SMR" id="I1LUI0"/>
<evidence type="ECO:0000256" key="1">
    <source>
        <dbReference type="ARBA" id="ARBA00001933"/>
    </source>
</evidence>
<accession>I1LUI0</accession>
<dbReference type="PaxDb" id="3847-GLYMA12G33350.1"/>
<dbReference type="InterPro" id="IPR015424">
    <property type="entry name" value="PyrdxlP-dep_Trfase"/>
</dbReference>
<dbReference type="Proteomes" id="UP000008827">
    <property type="component" value="Chromosome 12"/>
</dbReference>
<dbReference type="Pfam" id="PF00155">
    <property type="entry name" value="Aminotran_1_2"/>
    <property type="match status" value="1"/>
</dbReference>
<dbReference type="PANTHER" id="PTHR45744">
    <property type="entry name" value="TYROSINE AMINOTRANSFERASE"/>
    <property type="match status" value="1"/>
</dbReference>
<dbReference type="OrthoDB" id="7042322at2759"/>
<evidence type="ECO:0000313" key="9">
    <source>
        <dbReference type="Proteomes" id="UP000008827"/>
    </source>
</evidence>
<reference evidence="8" key="2">
    <citation type="submission" date="2018-02" db="UniProtKB">
        <authorList>
            <consortium name="EnsemblPlants"/>
        </authorList>
    </citation>
    <scope>IDENTIFICATION</scope>
    <source>
        <strain evidence="8">Williams 82</strain>
    </source>
</reference>
<dbReference type="GO" id="GO:0004838">
    <property type="term" value="F:L-tyrosine-2-oxoglutarate transaminase activity"/>
    <property type="evidence" value="ECO:0000318"/>
    <property type="project" value="GO_Central"/>
</dbReference>
<dbReference type="STRING" id="3847.I1LUI0"/>
<dbReference type="Gene3D" id="3.90.1150.10">
    <property type="entry name" value="Aspartate Aminotransferase, domain 1"/>
    <property type="match status" value="1"/>
</dbReference>
<dbReference type="FunFam" id="3.40.640.10:FF:000048">
    <property type="entry name" value="tyrosine aminotransferase"/>
    <property type="match status" value="1"/>
</dbReference>
<dbReference type="EMBL" id="CM000845">
    <property type="protein sequence ID" value="KRH26969.1"/>
    <property type="molecule type" value="Genomic_DNA"/>
</dbReference>
<dbReference type="PANTHER" id="PTHR45744:SF11">
    <property type="entry name" value="TYROSINE AMINOTRANSFERASE"/>
    <property type="match status" value="1"/>
</dbReference>
<keyword evidence="3 4" id="KW-0663">Pyridoxal phosphate</keyword>
<protein>
    <recommendedName>
        <fullName evidence="6">Aminotransferase class I/classII large domain-containing protein</fullName>
    </recommendedName>
</protein>
<organism evidence="7">
    <name type="scientific">Glycine max</name>
    <name type="common">Soybean</name>
    <name type="synonym">Glycine hispida</name>
    <dbReference type="NCBI Taxonomy" id="3847"/>
    <lineage>
        <taxon>Eukaryota</taxon>
        <taxon>Viridiplantae</taxon>
        <taxon>Streptophyta</taxon>
        <taxon>Embryophyta</taxon>
        <taxon>Tracheophyta</taxon>
        <taxon>Spermatophyta</taxon>
        <taxon>Magnoliopsida</taxon>
        <taxon>eudicotyledons</taxon>
        <taxon>Gunneridae</taxon>
        <taxon>Pentapetalae</taxon>
        <taxon>rosids</taxon>
        <taxon>fabids</taxon>
        <taxon>Fabales</taxon>
        <taxon>Fabaceae</taxon>
        <taxon>Papilionoideae</taxon>
        <taxon>50 kb inversion clade</taxon>
        <taxon>NPAAA clade</taxon>
        <taxon>indigoferoid/millettioid clade</taxon>
        <taxon>Phaseoleae</taxon>
        <taxon>Glycine</taxon>
        <taxon>Glycine subgen. Soja</taxon>
    </lineage>
</organism>
<dbReference type="eggNOG" id="KOG0259">
    <property type="taxonomic scope" value="Eukaryota"/>
</dbReference>
<evidence type="ECO:0000256" key="3">
    <source>
        <dbReference type="ARBA" id="ARBA00022898"/>
    </source>
</evidence>
<dbReference type="SUPFAM" id="SSF53383">
    <property type="entry name" value="PLP-dependent transferases"/>
    <property type="match status" value="1"/>
</dbReference>